<evidence type="ECO:0000313" key="1">
    <source>
        <dbReference type="EMBL" id="KAK3765190.1"/>
    </source>
</evidence>
<proteinExistence type="predicted"/>
<keyword evidence="2" id="KW-1185">Reference proteome</keyword>
<dbReference type="AlphaFoldDB" id="A0AAE0Z9M6"/>
<gene>
    <name evidence="1" type="ORF">RRG08_057416</name>
</gene>
<protein>
    <submittedName>
        <fullName evidence="1">Uncharacterized protein</fullName>
    </submittedName>
</protein>
<organism evidence="1 2">
    <name type="scientific">Elysia crispata</name>
    <name type="common">lettuce slug</name>
    <dbReference type="NCBI Taxonomy" id="231223"/>
    <lineage>
        <taxon>Eukaryota</taxon>
        <taxon>Metazoa</taxon>
        <taxon>Spiralia</taxon>
        <taxon>Lophotrochozoa</taxon>
        <taxon>Mollusca</taxon>
        <taxon>Gastropoda</taxon>
        <taxon>Heterobranchia</taxon>
        <taxon>Euthyneura</taxon>
        <taxon>Panpulmonata</taxon>
        <taxon>Sacoglossa</taxon>
        <taxon>Placobranchoidea</taxon>
        <taxon>Plakobranchidae</taxon>
        <taxon>Elysia</taxon>
    </lineage>
</organism>
<evidence type="ECO:0000313" key="2">
    <source>
        <dbReference type="Proteomes" id="UP001283361"/>
    </source>
</evidence>
<reference evidence="1" key="1">
    <citation type="journal article" date="2023" name="G3 (Bethesda)">
        <title>A reference genome for the long-term kleptoplast-retaining sea slug Elysia crispata morphotype clarki.</title>
        <authorList>
            <person name="Eastman K.E."/>
            <person name="Pendleton A.L."/>
            <person name="Shaikh M.A."/>
            <person name="Suttiyut T."/>
            <person name="Ogas R."/>
            <person name="Tomko P."/>
            <person name="Gavelis G."/>
            <person name="Widhalm J.R."/>
            <person name="Wisecaver J.H."/>
        </authorList>
    </citation>
    <scope>NUCLEOTIDE SEQUENCE</scope>
    <source>
        <strain evidence="1">ECLA1</strain>
    </source>
</reference>
<sequence length="83" mass="9380">MKTGRIQNKGLMRYQIMNRSGSRKATVPSEQNARKPWTQLGVESWSVDERSFFCVLLCPVNIAVSVMGSFGCPVGWTLRWSRG</sequence>
<comment type="caution">
    <text evidence="1">The sequence shown here is derived from an EMBL/GenBank/DDBJ whole genome shotgun (WGS) entry which is preliminary data.</text>
</comment>
<dbReference type="EMBL" id="JAWDGP010004331">
    <property type="protein sequence ID" value="KAK3765190.1"/>
    <property type="molecule type" value="Genomic_DNA"/>
</dbReference>
<name>A0AAE0Z9M6_9GAST</name>
<accession>A0AAE0Z9M6</accession>
<dbReference type="Proteomes" id="UP001283361">
    <property type="component" value="Unassembled WGS sequence"/>
</dbReference>